<proteinExistence type="predicted"/>
<dbReference type="RefSeq" id="WP_130022226.1">
    <property type="nucleotide sequence ID" value="NZ_SEWF01000023.1"/>
</dbReference>
<reference evidence="2 3" key="1">
    <citation type="submission" date="2019-02" db="EMBL/GenBank/DDBJ databases">
        <title>Bacterial novel species Emticicia sp. 17J42-9 isolated from soil.</title>
        <authorList>
            <person name="Jung H.-Y."/>
        </authorList>
    </citation>
    <scope>NUCLEOTIDE SEQUENCE [LARGE SCALE GENOMIC DNA]</scope>
    <source>
        <strain evidence="2 3">17J42-9</strain>
    </source>
</reference>
<evidence type="ECO:0000313" key="3">
    <source>
        <dbReference type="Proteomes" id="UP000293162"/>
    </source>
</evidence>
<gene>
    <name evidence="2" type="ORF">EWM59_15930</name>
</gene>
<feature type="transmembrane region" description="Helical" evidence="1">
    <location>
        <begin position="116"/>
        <end position="133"/>
    </location>
</feature>
<name>A0A4Q5LXR0_9BACT</name>
<dbReference type="Proteomes" id="UP000293162">
    <property type="component" value="Unassembled WGS sequence"/>
</dbReference>
<comment type="caution">
    <text evidence="2">The sequence shown here is derived from an EMBL/GenBank/DDBJ whole genome shotgun (WGS) entry which is preliminary data.</text>
</comment>
<organism evidence="2 3">
    <name type="scientific">Emticicia agri</name>
    <dbReference type="NCBI Taxonomy" id="2492393"/>
    <lineage>
        <taxon>Bacteria</taxon>
        <taxon>Pseudomonadati</taxon>
        <taxon>Bacteroidota</taxon>
        <taxon>Cytophagia</taxon>
        <taxon>Cytophagales</taxon>
        <taxon>Leadbetterellaceae</taxon>
        <taxon>Emticicia</taxon>
    </lineage>
</organism>
<dbReference type="EMBL" id="SEWF01000023">
    <property type="protein sequence ID" value="RYU94621.1"/>
    <property type="molecule type" value="Genomic_DNA"/>
</dbReference>
<accession>A0A4Q5LXR0</accession>
<keyword evidence="1" id="KW-0812">Transmembrane</keyword>
<evidence type="ECO:0008006" key="4">
    <source>
        <dbReference type="Google" id="ProtNLM"/>
    </source>
</evidence>
<dbReference type="AlphaFoldDB" id="A0A4Q5LXR0"/>
<evidence type="ECO:0000256" key="1">
    <source>
        <dbReference type="SAM" id="Phobius"/>
    </source>
</evidence>
<keyword evidence="1" id="KW-1133">Transmembrane helix</keyword>
<protein>
    <recommendedName>
        <fullName evidence="4">DUF1080 domain-containing protein</fullName>
    </recommendedName>
</protein>
<evidence type="ECO:0000313" key="2">
    <source>
        <dbReference type="EMBL" id="RYU94621.1"/>
    </source>
</evidence>
<sequence>MNSIEDKELVQRCLSELKKQMGYTEYIRLSQRDMEHLSEAIEARTKILISLSTLKRILNGQFDRLPQTSTLNALTIFIGYAGWHDFKTRKLLENPVSLPATEINIPAAQAKAPSKAWIGIGLCLLIIVIAFLLKTPLLGSQNKADIQFTARQTSAQQIPNSVVFNYNIDKVAADSFHFQQSWNERSKIGILKNSHTLTDIYYEPGYHKAKLIANGKVLKEIGVNITAKDWFCYSKTDFTELKPSYFSKGNAIHDGVLGITDEAIEENNIDFQKDQIYFYTFCPKLMDIGGDNFTYKARFRLRKIKNTLCPWIMTEVFCENSFMYFTNTIPGCISEVNAKISEHEIRGKTTDLSPFGCDLTQWQDLEIRVINKNVTVYLGNKKIFEKPYEQSLGLIAGIGFTSNGICEVDKVSLEDLREKVVYGSEF</sequence>
<keyword evidence="3" id="KW-1185">Reference proteome</keyword>
<dbReference type="OrthoDB" id="639802at2"/>
<keyword evidence="1" id="KW-0472">Membrane</keyword>